<evidence type="ECO:0000313" key="2">
    <source>
        <dbReference type="Proteomes" id="UP000326582"/>
    </source>
</evidence>
<proteinExistence type="predicted"/>
<sequence length="565" mass="64156">MIGTDSYRISIELNTNQSQQSESEHSGDYRHSPISVTVIDNPMENLAPYQNPPEPLKARSLGNGVIRLFRDFEDSEPCDPLRSDPLSNEGDDTMLSIIALPTYFTATDLLGYIGDYYMEYVTHIRILKSEKPNRFLVLIKFKDLVKAAEFQYHYDGKQFNSMEPETCHVVFVKSVVFEPESQESGENDMLIPFLLRDPFTSSATSSPSSSSPSAFEDEANPIELPTCPVCLERLDYEITGLLTIPCQHTFHCSCLSKWKDDTCPVCRYTNNVSNLKIRRSVRRLSQINSRMQQQQQLSQQQMPENTSEVTEQCMSCSASTNLWVCLVCGNVGCSRYAPEQHSLKHFVETGHCFAMELTTSRVWDYAGDNYVHRLIANEADGKIVELPEKGSSEETKSKSESAGLEYSDLLMSQLISQKEYYELLLNEKDRTGELRSRRGSSIAEGKRVSELEEKVAELSEKFTKLTTNVVPALKQKIDMKDTSLRIAAKELSELNALNEGLSNKVEYLTKENAELKAQNEDLSEQVKDLMFYLESQEKFKDQPEEVREGTIVMQPAKGKKKKNKR</sequence>
<dbReference type="Proteomes" id="UP000326582">
    <property type="component" value="Chromosome 1"/>
</dbReference>
<keyword evidence="2" id="KW-1185">Reference proteome</keyword>
<organism evidence="1 2">
    <name type="scientific">Clavispora lusitaniae</name>
    <name type="common">Candida lusitaniae</name>
    <dbReference type="NCBI Taxonomy" id="36911"/>
    <lineage>
        <taxon>Eukaryota</taxon>
        <taxon>Fungi</taxon>
        <taxon>Dikarya</taxon>
        <taxon>Ascomycota</taxon>
        <taxon>Saccharomycotina</taxon>
        <taxon>Pichiomycetes</taxon>
        <taxon>Metschnikowiaceae</taxon>
        <taxon>Clavispora</taxon>
    </lineage>
</organism>
<protein>
    <submittedName>
        <fullName evidence="1">RING finger protein</fullName>
    </submittedName>
</protein>
<reference evidence="2" key="1">
    <citation type="journal article" date="2019" name="MBio">
        <title>Comparative genomics for the elucidation of multidrug resistance (MDR) in Candida lusitaniae.</title>
        <authorList>
            <person name="Kannan A."/>
            <person name="Asner S.A."/>
            <person name="Trachsel E."/>
            <person name="Kelly S."/>
            <person name="Parker J."/>
            <person name="Sanglard D."/>
        </authorList>
    </citation>
    <scope>NUCLEOTIDE SEQUENCE [LARGE SCALE GENOMIC DNA]</scope>
    <source>
        <strain evidence="2">P1</strain>
    </source>
</reference>
<gene>
    <name evidence="1" type="ORF">EJF14_10674</name>
</gene>
<accession>A0ACD0WDN9</accession>
<evidence type="ECO:0000313" key="1">
    <source>
        <dbReference type="EMBL" id="QFZ25575.1"/>
    </source>
</evidence>
<name>A0ACD0WDN9_CLALS</name>
<dbReference type="EMBL" id="CP038484">
    <property type="protein sequence ID" value="QFZ25575.1"/>
    <property type="molecule type" value="Genomic_DNA"/>
</dbReference>